<dbReference type="SUPFAM" id="SSF56563">
    <property type="entry name" value="Major capsid protein gp5"/>
    <property type="match status" value="1"/>
</dbReference>
<comment type="caution">
    <text evidence="1">The sequence shown here is derived from an EMBL/GenBank/DDBJ whole genome shotgun (WGS) entry which is preliminary data.</text>
</comment>
<reference evidence="1" key="1">
    <citation type="submission" date="2021-10" db="EMBL/GenBank/DDBJ databases">
        <authorList>
            <person name="Mesa V."/>
        </authorList>
    </citation>
    <scope>NUCLEOTIDE SEQUENCE</scope>
    <source>
        <strain evidence="1">CC3_PB</strain>
    </source>
</reference>
<evidence type="ECO:0000313" key="1">
    <source>
        <dbReference type="EMBL" id="CAG9703800.1"/>
    </source>
</evidence>
<gene>
    <name evidence="1" type="ORF">CNEO_40812</name>
</gene>
<evidence type="ECO:0000313" key="2">
    <source>
        <dbReference type="Proteomes" id="UP000789738"/>
    </source>
</evidence>
<organism evidence="1 2">
    <name type="scientific">Clostridium neonatale</name>
    <dbReference type="NCBI Taxonomy" id="137838"/>
    <lineage>
        <taxon>Bacteria</taxon>
        <taxon>Bacillati</taxon>
        <taxon>Bacillota</taxon>
        <taxon>Clostridia</taxon>
        <taxon>Eubacteriales</taxon>
        <taxon>Clostridiaceae</taxon>
        <taxon>Clostridium</taxon>
    </lineage>
</organism>
<dbReference type="AlphaFoldDB" id="A0AA86JCV4"/>
<dbReference type="Pfam" id="PF25209">
    <property type="entry name" value="Phage_capsid_4"/>
    <property type="match status" value="1"/>
</dbReference>
<dbReference type="NCBIfam" id="TIGR04387">
    <property type="entry name" value="capsid_maj_N4"/>
    <property type="match status" value="1"/>
</dbReference>
<proteinExistence type="predicted"/>
<name>A0AA86JCV4_9CLOT</name>
<sequence length="331" mass="35613">MGTTTKIADLINPEVMADMISAKIPQKLVVAPFAKVDTKLVGQPGDTITIPQYAYIGDAVDVAEGVAAETVKLSTSTTQVTVKKAMKAVELTDEAVLSGYGNPIGETNSQLAKAVASKIDSDCLDALYYAQLAYDGSGAQINYESIVDAIDIFNEEVNTEKVMFVSPKQVTKLRKDANFISADKYGVGMNVIMTGEIGRIANTRIVPSKKIVTYKEWYKFDSAGALSIVASGGNDTSTIDLAKVIKTLPTAKVGDKVTKVSTECYFNPIVKLNNDTESEEDAPALTIYLKRDTNVETDRVSLSRKTDISADKHYAAALSNTSKVVIAKIKK</sequence>
<dbReference type="Proteomes" id="UP000789738">
    <property type="component" value="Unassembled WGS sequence"/>
</dbReference>
<accession>A0AA86JCV4</accession>
<protein>
    <submittedName>
        <fullName evidence="1">N4-gp56 family major capsid protein</fullName>
    </submittedName>
</protein>
<dbReference type="EMBL" id="CAKJVE010000004">
    <property type="protein sequence ID" value="CAG9703800.1"/>
    <property type="molecule type" value="Genomic_DNA"/>
</dbReference>
<dbReference type="RefSeq" id="WP_317076725.1">
    <property type="nucleotide sequence ID" value="NZ_CAKJVE010000004.1"/>
</dbReference>